<evidence type="ECO:0000256" key="3">
    <source>
        <dbReference type="ARBA" id="ARBA00017573"/>
    </source>
</evidence>
<evidence type="ECO:0000256" key="9">
    <source>
        <dbReference type="ARBA" id="ARBA00034553"/>
    </source>
</evidence>
<sequence>MQNVINTVKGKALEVAEYLTPVLKELHFFVAAGDHLVHHCPTWQWASGEELKVKAYLPTDKQFLVTKNVPCYKRCKQMEYSDEQEAIIEEDDGDGGWVDTFHNAGIQSLASNFAFGNQ</sequence>
<evidence type="ECO:0000256" key="2">
    <source>
        <dbReference type="ARBA" id="ARBA00007683"/>
    </source>
</evidence>
<dbReference type="GO" id="GO:0000407">
    <property type="term" value="C:phagophore assembly site"/>
    <property type="evidence" value="ECO:0007669"/>
    <property type="project" value="TreeGrafter"/>
</dbReference>
<keyword evidence="11" id="KW-1185">Reference proteome</keyword>
<keyword evidence="4" id="KW-0813">Transport</keyword>
<dbReference type="GO" id="GO:0019776">
    <property type="term" value="F:Atg8-family ligase activity"/>
    <property type="evidence" value="ECO:0007669"/>
    <property type="project" value="TreeGrafter"/>
</dbReference>
<dbReference type="GO" id="GO:0061723">
    <property type="term" value="P:glycophagy"/>
    <property type="evidence" value="ECO:0007669"/>
    <property type="project" value="TreeGrafter"/>
</dbReference>
<comment type="subcellular location">
    <subcellularLocation>
        <location evidence="1">Cytoplasm</location>
    </subcellularLocation>
</comment>
<keyword evidence="7" id="KW-0653">Protein transport</keyword>
<name>A0A669QYX4_PHACC</name>
<protein>
    <recommendedName>
        <fullName evidence="3">Ubiquitin-like-conjugating enzyme ATG3</fullName>
    </recommendedName>
    <alternativeName>
        <fullName evidence="9">Autophagy-related protein 3</fullName>
    </alternativeName>
</protein>
<evidence type="ECO:0000313" key="11">
    <source>
        <dbReference type="Proteomes" id="UP000472261"/>
    </source>
</evidence>
<dbReference type="InterPro" id="IPR007135">
    <property type="entry name" value="Atg3/Atg10"/>
</dbReference>
<dbReference type="Ensembl" id="ENSPCLT00000032830.1">
    <property type="protein sequence ID" value="ENSPCLP00000023618.1"/>
    <property type="gene ID" value="ENSPCLG00000020866.1"/>
</dbReference>
<reference evidence="10" key="1">
    <citation type="submission" date="2025-08" db="UniProtKB">
        <authorList>
            <consortium name="Ensembl"/>
        </authorList>
    </citation>
    <scope>IDENTIFICATION</scope>
</reference>
<dbReference type="GO" id="GO:0005829">
    <property type="term" value="C:cytosol"/>
    <property type="evidence" value="ECO:0007669"/>
    <property type="project" value="TreeGrafter"/>
</dbReference>
<keyword evidence="8" id="KW-0072">Autophagy</keyword>
<dbReference type="Proteomes" id="UP000472261">
    <property type="component" value="Unplaced"/>
</dbReference>
<reference evidence="10" key="2">
    <citation type="submission" date="2025-09" db="UniProtKB">
        <authorList>
            <consortium name="Ensembl"/>
        </authorList>
    </citation>
    <scope>IDENTIFICATION</scope>
</reference>
<evidence type="ECO:0000256" key="4">
    <source>
        <dbReference type="ARBA" id="ARBA00022448"/>
    </source>
</evidence>
<evidence type="ECO:0000256" key="8">
    <source>
        <dbReference type="ARBA" id="ARBA00023006"/>
    </source>
</evidence>
<proteinExistence type="inferred from homology"/>
<dbReference type="PANTHER" id="PTHR12866">
    <property type="entry name" value="UBIQUITIN-LIKE-CONJUGATING ENZYME ATG3"/>
    <property type="match status" value="1"/>
</dbReference>
<evidence type="ECO:0000256" key="7">
    <source>
        <dbReference type="ARBA" id="ARBA00022927"/>
    </source>
</evidence>
<dbReference type="AlphaFoldDB" id="A0A669QYX4"/>
<dbReference type="GO" id="GO:0000422">
    <property type="term" value="P:autophagy of mitochondrion"/>
    <property type="evidence" value="ECO:0007669"/>
    <property type="project" value="TreeGrafter"/>
</dbReference>
<dbReference type="GO" id="GO:0044804">
    <property type="term" value="P:nucleophagy"/>
    <property type="evidence" value="ECO:0007669"/>
    <property type="project" value="TreeGrafter"/>
</dbReference>
<evidence type="ECO:0000313" key="10">
    <source>
        <dbReference type="Ensembl" id="ENSPCLP00000023618.1"/>
    </source>
</evidence>
<comment type="similarity">
    <text evidence="2">Belongs to the ATG3 family.</text>
</comment>
<evidence type="ECO:0000256" key="1">
    <source>
        <dbReference type="ARBA" id="ARBA00004496"/>
    </source>
</evidence>
<dbReference type="Pfam" id="PF03987">
    <property type="entry name" value="Autophagy_act_C"/>
    <property type="match status" value="1"/>
</dbReference>
<organism evidence="10 11">
    <name type="scientific">Phasianus colchicus</name>
    <name type="common">Common pheasant</name>
    <dbReference type="NCBI Taxonomy" id="9054"/>
    <lineage>
        <taxon>Eukaryota</taxon>
        <taxon>Metazoa</taxon>
        <taxon>Chordata</taxon>
        <taxon>Craniata</taxon>
        <taxon>Vertebrata</taxon>
        <taxon>Euteleostomi</taxon>
        <taxon>Archelosauria</taxon>
        <taxon>Archosauria</taxon>
        <taxon>Dinosauria</taxon>
        <taxon>Saurischia</taxon>
        <taxon>Theropoda</taxon>
        <taxon>Coelurosauria</taxon>
        <taxon>Aves</taxon>
        <taxon>Neognathae</taxon>
        <taxon>Galloanserae</taxon>
        <taxon>Galliformes</taxon>
        <taxon>Phasianidae</taxon>
        <taxon>Phasianinae</taxon>
        <taxon>Phasianus</taxon>
    </lineage>
</organism>
<dbReference type="GO" id="GO:0015031">
    <property type="term" value="P:protein transport"/>
    <property type="evidence" value="ECO:0007669"/>
    <property type="project" value="UniProtKB-KW"/>
</dbReference>
<keyword evidence="5" id="KW-0963">Cytoplasm</keyword>
<dbReference type="GO" id="GO:0000045">
    <property type="term" value="P:autophagosome assembly"/>
    <property type="evidence" value="ECO:0007669"/>
    <property type="project" value="TreeGrafter"/>
</dbReference>
<accession>A0A669QYX4</accession>
<keyword evidence="6" id="KW-0833">Ubl conjugation pathway</keyword>
<evidence type="ECO:0000256" key="5">
    <source>
        <dbReference type="ARBA" id="ARBA00022490"/>
    </source>
</evidence>
<evidence type="ECO:0000256" key="6">
    <source>
        <dbReference type="ARBA" id="ARBA00022786"/>
    </source>
</evidence>
<dbReference type="PANTHER" id="PTHR12866:SF2">
    <property type="entry name" value="UBIQUITIN-LIKE-CONJUGATING ENZYME ATG3"/>
    <property type="match status" value="1"/>
</dbReference>